<gene>
    <name evidence="5" type="ORF">GYN21_07420</name>
</gene>
<keyword evidence="2" id="KW-0677">Repeat</keyword>
<dbReference type="Proteomes" id="UP001522450">
    <property type="component" value="Unassembled WGS sequence"/>
</dbReference>
<feature type="compositionally biased region" description="Basic and acidic residues" evidence="3">
    <location>
        <begin position="47"/>
        <end position="59"/>
    </location>
</feature>
<feature type="compositionally biased region" description="Polar residues" evidence="3">
    <location>
        <begin position="60"/>
        <end position="75"/>
    </location>
</feature>
<dbReference type="PANTHER" id="PTHR46652:SF3">
    <property type="entry name" value="LEUCINE-RICH REPEAT-CONTAINING PROTEIN 9"/>
    <property type="match status" value="1"/>
</dbReference>
<dbReference type="SUPFAM" id="SSF52047">
    <property type="entry name" value="RNI-like"/>
    <property type="match status" value="1"/>
</dbReference>
<feature type="region of interest" description="Disordered" evidence="3">
    <location>
        <begin position="43"/>
        <end position="80"/>
    </location>
</feature>
<dbReference type="NCBIfam" id="TIGR02167">
    <property type="entry name" value="Liste_lipo_26"/>
    <property type="match status" value="13"/>
</dbReference>
<dbReference type="InterPro" id="IPR005046">
    <property type="entry name" value="DUF285"/>
</dbReference>
<dbReference type="RefSeq" id="WP_244034661.1">
    <property type="nucleotide sequence ID" value="NZ_JAAECS010000006.1"/>
</dbReference>
<dbReference type="PANTHER" id="PTHR46652">
    <property type="entry name" value="LEUCINE-RICH REPEAT AND IQ DOMAIN-CONTAINING PROTEIN 1-RELATED"/>
    <property type="match status" value="1"/>
</dbReference>
<evidence type="ECO:0000256" key="1">
    <source>
        <dbReference type="ARBA" id="ARBA00022614"/>
    </source>
</evidence>
<sequence length="1090" mass="120593">MKQNKLFTLFSLTLLSTGTPLTSIVQAGTIIKDAPAITAASNNDTKTVNKKETKSEITDGQKTGNQKPDSPATDSQKVDKKEILIPTTDEQVIYANPSSIPQALSEAVKAGTLTWGDAPWAFDKDSGILAIGSGQLNEANNSPWRRTDGKAIKADGIKKIIFVGEAQAPTDSANLFANLSSLNQIVGLESFDTSKVIEMSRMFQRASALTSLDLSQLNTSKVWSTVDMFEGCTSLTSLNLSKFDTSSLNNLAGMFKNCSSLQTLDLSSFDTSEVTTMRDMFRNTSLTSLTLGDKFHFLGTDLELTLAYPSDALREGKYVTGNWTNKDNTAVSYEPDDFIAKYGTNDLKAGTYVSETKPLVWGDANWAFDKDSGVLTIASGQLNEAKNSPWNRNDDKKIDKKQIKKIIFTGATKAPKNSSGLFKYLNNLTEIEGLTYLDTSDVTDMGDMFYDCYNLKQLDLSNFNTTKVNTISYMFFFCKSLTSLDLSKFNTKTITDMRAVFLACKSLKSLDLSGFDTSKVTTMKDMFDRAPLSSLKLSNKFRFIGSDSQLPVPTALTPGDQLTGKWIKKNRSSFAHTPKDFMEQYGKSNMTAGTYVAEIKEDRLWGDAPWSFDADSGTLKVESGRLENTANSPWNRKDDKAIDKKLIKKIIFTGETKAPKKSNGLFKKLTKLTEIEGLAKLDTSDVTDMSEMFYDCYALTKLNLSYFNTSNVESIVDMFSYCRNLTTLDLSNFNTQKVTHMGGAFQECQKLKKLDISGFDISKVTSMQRMFKNTSLSSLTLGENFKFFGSDFNLPKPTALTPGGDLTGNWIRQDGNSKAYNTTDFTEKYGTGDLKPGTYVAETEALKWGDAACSFNADSGVLMVGPGTLSTASYTPWNRKDDKAIDKKLIKKIIFTGETKAPKKSNGLFKKLTKLTEIEGLTNLDTSDVTNMYEMFSECYALTKLDLSNFNTSNVESIVDMFYYCRNLTTLDLSNFNTQKIVNMGGVFQECQKLEKLDISGFDTSNITTMISMFKNTSLSSLTLGDNFKFFGSDFKLPKPTALTPGDDLTGNWIRQDGNSKAYNTTDFTKKYGTGDLKSGTYVAETKARN</sequence>
<proteinExistence type="predicted"/>
<keyword evidence="1" id="KW-0433">Leucine-rich repeat</keyword>
<reference evidence="5 6" key="1">
    <citation type="journal article" date="2022" name="Microbiol. Res.">
        <title>Comparative genome analysis, predicted lifestyle and antimicrobial strategies of Lactococcus carnosus and Lactococcus paracarnosus isolated from meat.</title>
        <authorList>
            <person name="Werum V."/>
            <person name="Ehrmann M."/>
            <person name="Vogel R."/>
            <person name="Hilgarth M."/>
        </authorList>
    </citation>
    <scope>NUCLEOTIDE SEQUENCE [LARGE SCALE GENOMIC DNA]</scope>
    <source>
        <strain evidence="5 6">TMW22177</strain>
    </source>
</reference>
<dbReference type="EMBL" id="JAAECS010000006">
    <property type="protein sequence ID" value="MCJ1990048.1"/>
    <property type="molecule type" value="Genomic_DNA"/>
</dbReference>
<evidence type="ECO:0000313" key="5">
    <source>
        <dbReference type="EMBL" id="MCJ1990048.1"/>
    </source>
</evidence>
<dbReference type="InterPro" id="IPR011889">
    <property type="entry name" value="Liste_lipo_26"/>
</dbReference>
<keyword evidence="6" id="KW-1185">Reference proteome</keyword>
<dbReference type="Gene3D" id="3.80.10.10">
    <property type="entry name" value="Ribonuclease Inhibitor"/>
    <property type="match status" value="4"/>
</dbReference>
<feature type="chain" id="PRO_5045606948" evidence="4">
    <location>
        <begin position="28"/>
        <end position="1090"/>
    </location>
</feature>
<accession>A0ABT0ATQ4</accession>
<protein>
    <submittedName>
        <fullName evidence="5">BspA family leucine-rich repeat surface protein</fullName>
    </submittedName>
</protein>
<evidence type="ECO:0000313" key="6">
    <source>
        <dbReference type="Proteomes" id="UP001522450"/>
    </source>
</evidence>
<evidence type="ECO:0000256" key="2">
    <source>
        <dbReference type="ARBA" id="ARBA00022737"/>
    </source>
</evidence>
<comment type="caution">
    <text evidence="5">The sequence shown here is derived from an EMBL/GenBank/DDBJ whole genome shotgun (WGS) entry which is preliminary data.</text>
</comment>
<dbReference type="InterPro" id="IPR050836">
    <property type="entry name" value="SDS22/Internalin_LRR"/>
</dbReference>
<name>A0ABT0ATQ4_9LACT</name>
<evidence type="ECO:0000256" key="3">
    <source>
        <dbReference type="SAM" id="MobiDB-lite"/>
    </source>
</evidence>
<feature type="signal peptide" evidence="4">
    <location>
        <begin position="1"/>
        <end position="27"/>
    </location>
</feature>
<organism evidence="5 6">
    <name type="scientific">Pseudolactococcus carnosus</name>
    <dbReference type="NCBI Taxonomy" id="2749961"/>
    <lineage>
        <taxon>Bacteria</taxon>
        <taxon>Bacillati</taxon>
        <taxon>Bacillota</taxon>
        <taxon>Bacilli</taxon>
        <taxon>Lactobacillales</taxon>
        <taxon>Streptococcaceae</taxon>
        <taxon>Pseudolactococcus</taxon>
    </lineage>
</organism>
<dbReference type="Pfam" id="PF03382">
    <property type="entry name" value="DUF285"/>
    <property type="match status" value="4"/>
</dbReference>
<keyword evidence="4" id="KW-0732">Signal</keyword>
<dbReference type="SUPFAM" id="SSF52058">
    <property type="entry name" value="L domain-like"/>
    <property type="match status" value="1"/>
</dbReference>
<evidence type="ECO:0000256" key="4">
    <source>
        <dbReference type="SAM" id="SignalP"/>
    </source>
</evidence>
<dbReference type="InterPro" id="IPR032675">
    <property type="entry name" value="LRR_dom_sf"/>
</dbReference>